<keyword evidence="3 5" id="KW-0804">Transcription</keyword>
<dbReference type="FunFam" id="1.10.10.10:FF:000420">
    <property type="entry name" value="RNA polymerase III subunit, putative"/>
    <property type="match status" value="1"/>
</dbReference>
<evidence type="ECO:0000256" key="1">
    <source>
        <dbReference type="ARBA" id="ARBA00004123"/>
    </source>
</evidence>
<dbReference type="Proteomes" id="UP000035642">
    <property type="component" value="Unassembled WGS sequence"/>
</dbReference>
<comment type="subunit">
    <text evidence="5">Component of the RNA polymerase III (Pol III) complex consisting of 17 subunits.</text>
</comment>
<reference evidence="8" key="1">
    <citation type="submission" date="2012-09" db="EMBL/GenBank/DDBJ databases">
        <authorList>
            <person name="Martin A.A."/>
        </authorList>
    </citation>
    <scope>NUCLEOTIDE SEQUENCE</scope>
</reference>
<keyword evidence="8" id="KW-1185">Reference proteome</keyword>
<protein>
    <recommendedName>
        <fullName evidence="5">DNA-directed RNA polymerase III subunit RPC3</fullName>
        <shortName evidence="5">RNA polymerase III subunit C3</shortName>
    </recommendedName>
</protein>
<evidence type="ECO:0000313" key="8">
    <source>
        <dbReference type="Proteomes" id="UP000035642"/>
    </source>
</evidence>
<dbReference type="InterPro" id="IPR039748">
    <property type="entry name" value="RPC3"/>
</dbReference>
<dbReference type="PANTHER" id="PTHR12949">
    <property type="entry name" value="RNA POLYMERASE III DNA DIRECTED -RELATED"/>
    <property type="match status" value="1"/>
</dbReference>
<sequence length="409" mass="47072">MDSGMRIIYSVDKAAVLAFSKVPRCCLIVKTLYGGLAEAICEELFSNVVPTHFQTGTHKRGDHVKDKFCRLSESHFIARCPPVVSSLKGCPQFERNYDPYIMPDVILQASSKTADRSRKRKAQSLDGDEGIYWRINWQRFDSYIRDEVTLELLVPKASHLVTQTIRSLLKANEIRTSPVATINSAPISLFDIMRAVKENELGIEKSDLEKTLKILAEESHGVVRKSGESGGGLYIIDFEAAIEQICQYHIESLIREQLEYRAVRIFRLLQQKGYLEEDQIEKLTMMSGKETRELLYAMLEEGYVFTKPIGRTNDFAPARTFVLYHVDLPQTVRSLIEYTCKMLRNIVLRRAFEAKEHRQLIEQMYLSAADRLALEKYRRAQTVLNAAETECERGLFAFRLFIEFSRRKC</sequence>
<comment type="similarity">
    <text evidence="5">Belongs to the eukaryotic RPC3/POLR3C RNA polymerase subunit family.</text>
</comment>
<dbReference type="InterPro" id="IPR008806">
    <property type="entry name" value="RNA_pol_III_Rpc82_C"/>
</dbReference>
<feature type="domain" description="DNA-directed RNA polymerase III subunit RPC3 winged-helix" evidence="7">
    <location>
        <begin position="250"/>
        <end position="326"/>
    </location>
</feature>
<dbReference type="InterPro" id="IPR036388">
    <property type="entry name" value="WH-like_DNA-bd_sf"/>
</dbReference>
<comment type="subcellular location">
    <subcellularLocation>
        <location evidence="1 5">Nucleus</location>
    </subcellularLocation>
</comment>
<reference evidence="9" key="2">
    <citation type="submission" date="2017-02" db="UniProtKB">
        <authorList>
            <consortium name="WormBaseParasite"/>
        </authorList>
    </citation>
    <scope>IDENTIFICATION</scope>
</reference>
<evidence type="ECO:0000313" key="9">
    <source>
        <dbReference type="WBParaSite" id="ACAC_0000157601-mRNA-1"/>
    </source>
</evidence>
<evidence type="ECO:0000256" key="4">
    <source>
        <dbReference type="ARBA" id="ARBA00023242"/>
    </source>
</evidence>
<dbReference type="Gene3D" id="6.10.140.1450">
    <property type="match status" value="2"/>
</dbReference>
<dbReference type="AlphaFoldDB" id="A0A0K0CW12"/>
<dbReference type="InterPro" id="IPR055207">
    <property type="entry name" value="POLR3C_WHD"/>
</dbReference>
<comment type="function">
    <text evidence="5">DNA-dependent RNA polymerase catalyzes the transcription of DNA into RNA using the four ribonucleoside triphosphates as substrates. Specific core component of RNA polymerase III which synthesizes small RNAs, such as 5S rRNA and tRNAs.</text>
</comment>
<accession>A0A0K0CW12</accession>
<feature type="domain" description="RNA polymerase III Rpc82 C -terminal" evidence="6">
    <location>
        <begin position="110"/>
        <end position="244"/>
    </location>
</feature>
<evidence type="ECO:0000259" key="6">
    <source>
        <dbReference type="Pfam" id="PF05645"/>
    </source>
</evidence>
<dbReference type="Pfam" id="PF22536">
    <property type="entry name" value="WHD_POLR3C"/>
    <property type="match status" value="1"/>
</dbReference>
<evidence type="ECO:0000256" key="5">
    <source>
        <dbReference type="RuleBase" id="RU367076"/>
    </source>
</evidence>
<dbReference type="GO" id="GO:0005666">
    <property type="term" value="C:RNA polymerase III complex"/>
    <property type="evidence" value="ECO:0007669"/>
    <property type="project" value="UniProtKB-UniRule"/>
</dbReference>
<keyword evidence="4 5" id="KW-0539">Nucleus</keyword>
<dbReference type="WBParaSite" id="ACAC_0000157601-mRNA-1">
    <property type="protein sequence ID" value="ACAC_0000157601-mRNA-1"/>
    <property type="gene ID" value="ACAC_0000157601"/>
</dbReference>
<dbReference type="Gene3D" id="1.10.10.10">
    <property type="entry name" value="Winged helix-like DNA-binding domain superfamily/Winged helix DNA-binding domain"/>
    <property type="match status" value="3"/>
</dbReference>
<dbReference type="PANTHER" id="PTHR12949:SF0">
    <property type="entry name" value="DNA-DIRECTED RNA POLYMERASE III SUBUNIT RPC3"/>
    <property type="match status" value="1"/>
</dbReference>
<dbReference type="GO" id="GO:0003697">
    <property type="term" value="F:single-stranded DNA binding"/>
    <property type="evidence" value="ECO:0007669"/>
    <property type="project" value="UniProtKB-UniRule"/>
</dbReference>
<dbReference type="GO" id="GO:0006351">
    <property type="term" value="P:DNA-templated transcription"/>
    <property type="evidence" value="ECO:0007669"/>
    <property type="project" value="InterPro"/>
</dbReference>
<proteinExistence type="inferred from homology"/>
<keyword evidence="2 5" id="KW-0240">DNA-directed RNA polymerase</keyword>
<dbReference type="Pfam" id="PF05645">
    <property type="entry name" value="RNA_pol_Rpc82"/>
    <property type="match status" value="1"/>
</dbReference>
<evidence type="ECO:0000256" key="3">
    <source>
        <dbReference type="ARBA" id="ARBA00023163"/>
    </source>
</evidence>
<evidence type="ECO:0000256" key="2">
    <source>
        <dbReference type="ARBA" id="ARBA00022478"/>
    </source>
</evidence>
<name>A0A0K0CW12_ANGCA</name>
<organism evidence="8 9">
    <name type="scientific">Angiostrongylus cantonensis</name>
    <name type="common">Rat lungworm</name>
    <dbReference type="NCBI Taxonomy" id="6313"/>
    <lineage>
        <taxon>Eukaryota</taxon>
        <taxon>Metazoa</taxon>
        <taxon>Ecdysozoa</taxon>
        <taxon>Nematoda</taxon>
        <taxon>Chromadorea</taxon>
        <taxon>Rhabditida</taxon>
        <taxon>Rhabditina</taxon>
        <taxon>Rhabditomorpha</taxon>
        <taxon>Strongyloidea</taxon>
        <taxon>Metastrongylidae</taxon>
        <taxon>Angiostrongylus</taxon>
    </lineage>
</organism>
<evidence type="ECO:0000259" key="7">
    <source>
        <dbReference type="Pfam" id="PF22536"/>
    </source>
</evidence>
<dbReference type="STRING" id="6313.A0A0K0CW12"/>